<keyword evidence="3" id="KW-1185">Reference proteome</keyword>
<feature type="region of interest" description="Disordered" evidence="1">
    <location>
        <begin position="1"/>
        <end position="44"/>
    </location>
</feature>
<accession>A0AAV3YWB4</accession>
<sequence length="69" mass="7634">MDGWMDGWMDGGREDRIVGGKVGSKPPLTSAETPRLEPRLQRPGPTIANEILRWRCGRAILKSQTTSAK</sequence>
<dbReference type="AlphaFoldDB" id="A0AAV3YWB4"/>
<proteinExistence type="predicted"/>
<protein>
    <submittedName>
        <fullName evidence="2">Uncharacterized protein</fullName>
    </submittedName>
</protein>
<evidence type="ECO:0000313" key="2">
    <source>
        <dbReference type="EMBL" id="GFN91400.1"/>
    </source>
</evidence>
<dbReference type="Proteomes" id="UP000735302">
    <property type="component" value="Unassembled WGS sequence"/>
</dbReference>
<evidence type="ECO:0000256" key="1">
    <source>
        <dbReference type="SAM" id="MobiDB-lite"/>
    </source>
</evidence>
<reference evidence="2 3" key="1">
    <citation type="journal article" date="2021" name="Elife">
        <title>Chloroplast acquisition without the gene transfer in kleptoplastic sea slugs, Plakobranchus ocellatus.</title>
        <authorList>
            <person name="Maeda T."/>
            <person name="Takahashi S."/>
            <person name="Yoshida T."/>
            <person name="Shimamura S."/>
            <person name="Takaki Y."/>
            <person name="Nagai Y."/>
            <person name="Toyoda A."/>
            <person name="Suzuki Y."/>
            <person name="Arimoto A."/>
            <person name="Ishii H."/>
            <person name="Satoh N."/>
            <person name="Nishiyama T."/>
            <person name="Hasebe M."/>
            <person name="Maruyama T."/>
            <person name="Minagawa J."/>
            <person name="Obokata J."/>
            <person name="Shigenobu S."/>
        </authorList>
    </citation>
    <scope>NUCLEOTIDE SEQUENCE [LARGE SCALE GENOMIC DNA]</scope>
</reference>
<evidence type="ECO:0000313" key="3">
    <source>
        <dbReference type="Proteomes" id="UP000735302"/>
    </source>
</evidence>
<dbReference type="EMBL" id="BLXT01002135">
    <property type="protein sequence ID" value="GFN91400.1"/>
    <property type="molecule type" value="Genomic_DNA"/>
</dbReference>
<organism evidence="2 3">
    <name type="scientific">Plakobranchus ocellatus</name>
    <dbReference type="NCBI Taxonomy" id="259542"/>
    <lineage>
        <taxon>Eukaryota</taxon>
        <taxon>Metazoa</taxon>
        <taxon>Spiralia</taxon>
        <taxon>Lophotrochozoa</taxon>
        <taxon>Mollusca</taxon>
        <taxon>Gastropoda</taxon>
        <taxon>Heterobranchia</taxon>
        <taxon>Euthyneura</taxon>
        <taxon>Panpulmonata</taxon>
        <taxon>Sacoglossa</taxon>
        <taxon>Placobranchoidea</taxon>
        <taxon>Plakobranchidae</taxon>
        <taxon>Plakobranchus</taxon>
    </lineage>
</organism>
<gene>
    <name evidence="2" type="ORF">PoB_001790600</name>
</gene>
<comment type="caution">
    <text evidence="2">The sequence shown here is derived from an EMBL/GenBank/DDBJ whole genome shotgun (WGS) entry which is preliminary data.</text>
</comment>
<name>A0AAV3YWB4_9GAST</name>